<keyword evidence="5" id="KW-0472">Membrane</keyword>
<dbReference type="GO" id="GO:0016787">
    <property type="term" value="F:hydrolase activity"/>
    <property type="evidence" value="ECO:0007669"/>
    <property type="project" value="UniProtKB-KW"/>
</dbReference>
<evidence type="ECO:0000256" key="4">
    <source>
        <dbReference type="ARBA" id="ARBA00022842"/>
    </source>
</evidence>
<dbReference type="Gene3D" id="3.40.50.1010">
    <property type="entry name" value="5'-nuclease"/>
    <property type="match status" value="1"/>
</dbReference>
<keyword evidence="5" id="KW-1133">Transmembrane helix</keyword>
<dbReference type="GO" id="GO:0004518">
    <property type="term" value="F:nuclease activity"/>
    <property type="evidence" value="ECO:0007669"/>
    <property type="project" value="UniProtKB-KW"/>
</dbReference>
<evidence type="ECO:0000313" key="8">
    <source>
        <dbReference type="EMBL" id="BAL52614.1"/>
    </source>
</evidence>
<evidence type="ECO:0000256" key="3">
    <source>
        <dbReference type="ARBA" id="ARBA00022801"/>
    </source>
</evidence>
<organism evidence="7">
    <name type="scientific">uncultured Acetothermia bacterium</name>
    <dbReference type="NCBI Taxonomy" id="236499"/>
    <lineage>
        <taxon>Bacteria</taxon>
        <taxon>Candidatus Bipolaricaulota</taxon>
        <taxon>environmental samples</taxon>
    </lineage>
</organism>
<dbReference type="InterPro" id="IPR029060">
    <property type="entry name" value="PIN-like_dom_sf"/>
</dbReference>
<evidence type="ECO:0000256" key="1">
    <source>
        <dbReference type="ARBA" id="ARBA00001946"/>
    </source>
</evidence>
<dbReference type="InterPro" id="IPR002792">
    <property type="entry name" value="TRAM_dom"/>
</dbReference>
<reference evidence="7" key="1">
    <citation type="journal article" date="2005" name="Environ. Microbiol.">
        <title>Genetic and functional properties of uncultivated thermophilic crenarchaeotes from a subsurface gold mine as revealed by analysis of genome fragments.</title>
        <authorList>
            <person name="Nunoura T."/>
            <person name="Hirayama H."/>
            <person name="Takami H."/>
            <person name="Oida H."/>
            <person name="Nishi S."/>
            <person name="Shimamura S."/>
            <person name="Suzuki Y."/>
            <person name="Inagaki F."/>
            <person name="Takai K."/>
            <person name="Nealson K.H."/>
            <person name="Horikoshi K."/>
        </authorList>
    </citation>
    <scope>NUCLEOTIDE SEQUENCE</scope>
</reference>
<gene>
    <name evidence="7" type="ORF">HGMM_F01E02C38</name>
    <name evidence="8" type="ORF">HGMM_F01H03C16</name>
</gene>
<keyword evidence="4" id="KW-0460">Magnesium</keyword>
<dbReference type="Pfam" id="PF01938">
    <property type="entry name" value="TRAM"/>
    <property type="match status" value="1"/>
</dbReference>
<dbReference type="PROSITE" id="PS50926">
    <property type="entry name" value="TRAM"/>
    <property type="match status" value="1"/>
</dbReference>
<dbReference type="PANTHER" id="PTHR11603">
    <property type="entry name" value="AAA FAMILY ATPASE"/>
    <property type="match status" value="1"/>
</dbReference>
<name>H5S8K9_9BACT</name>
<feature type="transmembrane region" description="Helical" evidence="5">
    <location>
        <begin position="105"/>
        <end position="124"/>
    </location>
</feature>
<feature type="transmembrane region" description="Helical" evidence="5">
    <location>
        <begin position="75"/>
        <end position="99"/>
    </location>
</feature>
<dbReference type="AlphaFoldDB" id="H5S8K9"/>
<evidence type="ECO:0000313" key="7">
    <source>
        <dbReference type="EMBL" id="BAL52495.1"/>
    </source>
</evidence>
<reference evidence="7" key="2">
    <citation type="journal article" date="2012" name="PLoS ONE">
        <title>A Deeply Branching Thermophilic Bacterium with an Ancient Acetyl-CoA Pathway Dominates a Subsurface Ecosystem.</title>
        <authorList>
            <person name="Takami H."/>
            <person name="Noguchi H."/>
            <person name="Takaki Y."/>
            <person name="Uchiyama I."/>
            <person name="Toyoda A."/>
            <person name="Nishi S."/>
            <person name="Chee G.-J."/>
            <person name="Arai W."/>
            <person name="Nunoura T."/>
            <person name="Itoh T."/>
            <person name="Hattori M."/>
            <person name="Takai K."/>
        </authorList>
    </citation>
    <scope>NUCLEOTIDE SEQUENCE</scope>
</reference>
<dbReference type="EMBL" id="AP011629">
    <property type="protein sequence ID" value="BAL52495.1"/>
    <property type="molecule type" value="Genomic_DNA"/>
</dbReference>
<evidence type="ECO:0000256" key="5">
    <source>
        <dbReference type="SAM" id="Phobius"/>
    </source>
</evidence>
<dbReference type="SUPFAM" id="SSF88723">
    <property type="entry name" value="PIN domain-like"/>
    <property type="match status" value="1"/>
</dbReference>
<dbReference type="InterPro" id="IPR002716">
    <property type="entry name" value="PIN_dom"/>
</dbReference>
<evidence type="ECO:0000256" key="2">
    <source>
        <dbReference type="ARBA" id="ARBA00022722"/>
    </source>
</evidence>
<feature type="domain" description="TRAM" evidence="6">
    <location>
        <begin position="277"/>
        <end position="338"/>
    </location>
</feature>
<accession>H5S8K9</accession>
<dbReference type="InterPro" id="IPR052041">
    <property type="entry name" value="Nucleic_acid_metab_PIN/TRAM"/>
</dbReference>
<dbReference type="Pfam" id="PF01850">
    <property type="entry name" value="PIN"/>
    <property type="match status" value="1"/>
</dbReference>
<evidence type="ECO:0000259" key="6">
    <source>
        <dbReference type="PROSITE" id="PS50926"/>
    </source>
</evidence>
<feature type="transmembrane region" description="Helical" evidence="5">
    <location>
        <begin position="42"/>
        <end position="63"/>
    </location>
</feature>
<sequence>MLKALVYIALIVLGIAVSLMEHWVPALPPPLSGLHEWEAQTLVGALAGGLLALLLTNLVSLVNRQLSKEGGARQLLQSVLASFVGALCGFVLAWALGVLFAQSPLIRALQGALVLSLTVVGFIVGQRQENLLGEIFGIRPPAPPPGSGPKLIDTSAIIDGRIGDLVKTGFIEGKIVIAEFVLSELHAIADSSDNLRRRKGRRGLDILAELRRSNEIEIETISKDYPGVTDVDRKLIQLAKELNAKIITTDYNLNKVAKVEGVPVLNINELANAVKPRFIPGEEIEVEVIDKGEEIGQGIGYLDDGTMVVVENGRRFIGKKIRTIVNSSLQTEAGKMLFVRPKIEPQKWDQ</sequence>
<keyword evidence="5" id="KW-0812">Transmembrane</keyword>
<dbReference type="PANTHER" id="PTHR11603:SF147">
    <property type="entry name" value="MEMBRANE PROTEIN"/>
    <property type="match status" value="1"/>
</dbReference>
<dbReference type="SMART" id="SM00670">
    <property type="entry name" value="PINc"/>
    <property type="match status" value="1"/>
</dbReference>
<keyword evidence="3" id="KW-0378">Hydrolase</keyword>
<proteinExistence type="predicted"/>
<dbReference type="EMBL" id="AP011634">
    <property type="protein sequence ID" value="BAL52614.1"/>
    <property type="molecule type" value="Genomic_DNA"/>
</dbReference>
<protein>
    <submittedName>
        <fullName evidence="7">PilT domain protein</fullName>
    </submittedName>
</protein>
<dbReference type="CDD" id="cd09877">
    <property type="entry name" value="PIN_YacL-like"/>
    <property type="match status" value="1"/>
</dbReference>
<comment type="cofactor">
    <cofactor evidence="1">
        <name>Mg(2+)</name>
        <dbReference type="ChEBI" id="CHEBI:18420"/>
    </cofactor>
</comment>
<keyword evidence="2" id="KW-0540">Nuclease</keyword>